<organism evidence="2 3">
    <name type="scientific">Vespula squamosa</name>
    <name type="common">Southern yellow jacket</name>
    <name type="synonym">Wasp</name>
    <dbReference type="NCBI Taxonomy" id="30214"/>
    <lineage>
        <taxon>Eukaryota</taxon>
        <taxon>Metazoa</taxon>
        <taxon>Ecdysozoa</taxon>
        <taxon>Arthropoda</taxon>
        <taxon>Hexapoda</taxon>
        <taxon>Insecta</taxon>
        <taxon>Pterygota</taxon>
        <taxon>Neoptera</taxon>
        <taxon>Endopterygota</taxon>
        <taxon>Hymenoptera</taxon>
        <taxon>Apocrita</taxon>
        <taxon>Aculeata</taxon>
        <taxon>Vespoidea</taxon>
        <taxon>Vespidae</taxon>
        <taxon>Vespinae</taxon>
        <taxon>Vespula</taxon>
    </lineage>
</organism>
<accession>A0ABD2BVZ0</accession>
<gene>
    <name evidence="2" type="ORF">V1478_002326</name>
</gene>
<keyword evidence="3" id="KW-1185">Reference proteome</keyword>
<dbReference type="Proteomes" id="UP001607302">
    <property type="component" value="Unassembled WGS sequence"/>
</dbReference>
<reference evidence="2 3" key="1">
    <citation type="journal article" date="2024" name="Ann. Entomol. Soc. Am.">
        <title>Genomic analyses of the southern and eastern yellowjacket wasps (Hymenoptera: Vespidae) reveal evolutionary signatures of social life.</title>
        <authorList>
            <person name="Catto M.A."/>
            <person name="Caine P.B."/>
            <person name="Orr S.E."/>
            <person name="Hunt B.G."/>
            <person name="Goodisman M.A.D."/>
        </authorList>
    </citation>
    <scope>NUCLEOTIDE SEQUENCE [LARGE SCALE GENOMIC DNA]</scope>
    <source>
        <strain evidence="2">233</strain>
        <tissue evidence="2">Head and thorax</tissue>
    </source>
</reference>
<dbReference type="EMBL" id="JAUDFV010000043">
    <property type="protein sequence ID" value="KAL2736947.1"/>
    <property type="molecule type" value="Genomic_DNA"/>
</dbReference>
<dbReference type="AlphaFoldDB" id="A0ABD2BVZ0"/>
<evidence type="ECO:0000313" key="3">
    <source>
        <dbReference type="Proteomes" id="UP001607302"/>
    </source>
</evidence>
<feature type="compositionally biased region" description="Polar residues" evidence="1">
    <location>
        <begin position="21"/>
        <end position="33"/>
    </location>
</feature>
<name>A0ABD2BVZ0_VESSQ</name>
<evidence type="ECO:0000256" key="1">
    <source>
        <dbReference type="SAM" id="MobiDB-lite"/>
    </source>
</evidence>
<protein>
    <submittedName>
        <fullName evidence="2">Uncharacterized protein</fullName>
    </submittedName>
</protein>
<sequence length="129" mass="14231">MIPRGGSCPLTRGNDDDARTTTDTQVTDNAEANGTDTERQLVLKCQAYSINSSIDISKRLTTSVRCEQGFRCVTTTLQLFVASQRNSRLKFKRNCRVTTRAYLRQDANLSLGVPVHRGGANNGYEKNGS</sequence>
<proteinExistence type="predicted"/>
<evidence type="ECO:0000313" key="2">
    <source>
        <dbReference type="EMBL" id="KAL2736947.1"/>
    </source>
</evidence>
<comment type="caution">
    <text evidence="2">The sequence shown here is derived from an EMBL/GenBank/DDBJ whole genome shotgun (WGS) entry which is preliminary data.</text>
</comment>
<feature type="region of interest" description="Disordered" evidence="1">
    <location>
        <begin position="1"/>
        <end position="33"/>
    </location>
</feature>